<sequence>MLVPVLSDGLLLLIALGGLATTVLSVLFVAGFFSTTKTVAHEEDHTEETVRGEARGALAALRRRKDRRKRTAEQGQGTAPDVDAPAPARNDVAETAARDENEGPVEPKMMTKKELHKAQRRREREELREWDHQQRLARQRLAEEQERAYQMKRQEEAKLEQAMEEEERKLQQERERKEQEELEQWKDMFTIEEQGTQVTEDSEASQLLLQEFVDYIKLHKVVLLEDLAAEFQMATKDTIDRVQSLQRSNRLTGIMDDRGKFIYITEAEMDKVAHFIQRRGRLGFAELAKECNKLIQLRGGAGNDPTSSLDWLHGDDAWNKKP</sequence>
<dbReference type="Proteomes" id="UP001163321">
    <property type="component" value="Chromosome 4"/>
</dbReference>
<organism evidence="1 2">
    <name type="scientific">Peronosclerospora sorghi</name>
    <dbReference type="NCBI Taxonomy" id="230839"/>
    <lineage>
        <taxon>Eukaryota</taxon>
        <taxon>Sar</taxon>
        <taxon>Stramenopiles</taxon>
        <taxon>Oomycota</taxon>
        <taxon>Peronosporomycetes</taxon>
        <taxon>Peronosporales</taxon>
        <taxon>Peronosporaceae</taxon>
        <taxon>Peronosclerospora</taxon>
    </lineage>
</organism>
<protein>
    <submittedName>
        <fullName evidence="1">Uncharacterized protein</fullName>
    </submittedName>
</protein>
<keyword evidence="2" id="KW-1185">Reference proteome</keyword>
<comment type="caution">
    <text evidence="1">The sequence shown here is derived from an EMBL/GenBank/DDBJ whole genome shotgun (WGS) entry which is preliminary data.</text>
</comment>
<proteinExistence type="predicted"/>
<gene>
    <name evidence="1" type="ORF">PsorP6_006644</name>
</gene>
<accession>A0ACC0W7Q5</accession>
<evidence type="ECO:0000313" key="2">
    <source>
        <dbReference type="Proteomes" id="UP001163321"/>
    </source>
</evidence>
<name>A0ACC0W7Q5_9STRA</name>
<evidence type="ECO:0000313" key="1">
    <source>
        <dbReference type="EMBL" id="KAI9913983.1"/>
    </source>
</evidence>
<dbReference type="EMBL" id="CM047583">
    <property type="protein sequence ID" value="KAI9913983.1"/>
    <property type="molecule type" value="Genomic_DNA"/>
</dbReference>
<reference evidence="1 2" key="1">
    <citation type="journal article" date="2022" name="bioRxiv">
        <title>The genome of the oomycete Peronosclerospora sorghi, a cosmopolitan pathogen of maize and sorghum, is inflated with dispersed pseudogenes.</title>
        <authorList>
            <person name="Fletcher K."/>
            <person name="Martin F."/>
            <person name="Isakeit T."/>
            <person name="Cavanaugh K."/>
            <person name="Magill C."/>
            <person name="Michelmore R."/>
        </authorList>
    </citation>
    <scope>NUCLEOTIDE SEQUENCE [LARGE SCALE GENOMIC DNA]</scope>
    <source>
        <strain evidence="1">P6</strain>
    </source>
</reference>